<proteinExistence type="predicted"/>
<dbReference type="Proteomes" id="UP000242188">
    <property type="component" value="Unassembled WGS sequence"/>
</dbReference>
<dbReference type="SUPFAM" id="SSF47616">
    <property type="entry name" value="GST C-terminal domain-like"/>
    <property type="match status" value="1"/>
</dbReference>
<dbReference type="SMART" id="SM01183">
    <property type="entry name" value="EF1G"/>
    <property type="match status" value="1"/>
</dbReference>
<comment type="caution">
    <text evidence="9">The sequence shown here is derived from an EMBL/GenBank/DDBJ whole genome shotgun (WGS) entry which is preliminary data.</text>
</comment>
<accession>A0A210Q4L8</accession>
<dbReference type="InterPro" id="IPR004045">
    <property type="entry name" value="Glutathione_S-Trfase_N"/>
</dbReference>
<dbReference type="InterPro" id="IPR036282">
    <property type="entry name" value="Glutathione-S-Trfase_C_sf"/>
</dbReference>
<feature type="region of interest" description="Disordered" evidence="5">
    <location>
        <begin position="221"/>
        <end position="264"/>
    </location>
</feature>
<dbReference type="FunFam" id="3.30.70.1010:FF:000001">
    <property type="entry name" value="Elongation factor 1-gamma 1"/>
    <property type="match status" value="1"/>
</dbReference>
<dbReference type="PROSITE" id="PS50405">
    <property type="entry name" value="GST_CTER"/>
    <property type="match status" value="1"/>
</dbReference>
<evidence type="ECO:0000256" key="1">
    <source>
        <dbReference type="ARBA" id="ARBA00022218"/>
    </source>
</evidence>
<evidence type="ECO:0000313" key="9">
    <source>
        <dbReference type="EMBL" id="OWF43661.1"/>
    </source>
</evidence>
<dbReference type="OrthoDB" id="249703at2759"/>
<protein>
    <recommendedName>
        <fullName evidence="1">Elongation factor 1-gamma</fullName>
    </recommendedName>
</protein>
<dbReference type="GO" id="GO:0005634">
    <property type="term" value="C:nucleus"/>
    <property type="evidence" value="ECO:0007669"/>
    <property type="project" value="TreeGrafter"/>
</dbReference>
<dbReference type="PANTHER" id="PTHR43986">
    <property type="entry name" value="ELONGATION FACTOR 1-GAMMA"/>
    <property type="match status" value="1"/>
</dbReference>
<dbReference type="Pfam" id="PF00647">
    <property type="entry name" value="EF1G"/>
    <property type="match status" value="1"/>
</dbReference>
<dbReference type="SUPFAM" id="SSF89942">
    <property type="entry name" value="eEF1-gamma domain"/>
    <property type="match status" value="1"/>
</dbReference>
<feature type="compositionally biased region" description="Basic and acidic residues" evidence="5">
    <location>
        <begin position="221"/>
        <end position="245"/>
    </location>
</feature>
<dbReference type="AlphaFoldDB" id="A0A210Q4L8"/>
<sequence>MATGTLYTYPENFRAYKALIAAKYSGAKVTVSPDFKLGVSNTTKEFLDKFPLGKVPAFESSNGDCVFESNAIAQYVGNAKLQGSNTRDQALIQQWINFGDNEVYPASCTWVFPTLGITPFNKQEGEKAKEQMKNAMTVLNNYMRTRTYLVGERISQADISLACNLMLAYQNVMDPSFRDSFGNVNRWFNTLVNQPQFKAVIGTFTLCSKMKEADGKKYAELHGAGGKKEGKSKKEQPKKEKKKEVEEEELPQLPREKKDPWADCPQGAFNYDEYKREYSNKDTLKEALPYFWKNFEPENMSIWHCDYNYRKDLTKVFMTSNLIRGFFQRIDKMRKNAFGSMCILGEDDDHNISGVWFWRGSGLAFELCDDWKVDYESYTWKKLDPKDEKTKKLVQDYFDMAAVVDGKKCLQGSIYK</sequence>
<dbReference type="Pfam" id="PF00043">
    <property type="entry name" value="GST_C"/>
    <property type="match status" value="1"/>
</dbReference>
<evidence type="ECO:0000256" key="4">
    <source>
        <dbReference type="PROSITE-ProRule" id="PRU00519"/>
    </source>
</evidence>
<dbReference type="InterPro" id="IPR040079">
    <property type="entry name" value="Glutathione_S-Trfase"/>
</dbReference>
<dbReference type="InterPro" id="IPR001662">
    <property type="entry name" value="EF1B_G_C"/>
</dbReference>
<feature type="domain" description="GST C-terminal" evidence="8">
    <location>
        <begin position="85"/>
        <end position="213"/>
    </location>
</feature>
<dbReference type="STRING" id="6573.A0A210Q4L8"/>
<dbReference type="GO" id="GO:0003746">
    <property type="term" value="F:translation elongation factor activity"/>
    <property type="evidence" value="ECO:0007669"/>
    <property type="project" value="UniProtKB-UniRule"/>
</dbReference>
<feature type="domain" description="EF-1-gamma C-terminal" evidence="6">
    <location>
        <begin position="257"/>
        <end position="416"/>
    </location>
</feature>
<gene>
    <name evidence="9" type="ORF">KP79_PYT09347</name>
</gene>
<evidence type="ECO:0000256" key="2">
    <source>
        <dbReference type="ARBA" id="ARBA00022768"/>
    </source>
</evidence>
<dbReference type="Gene3D" id="3.30.70.1010">
    <property type="entry name" value="Translation elongation factor EF1B, gamma chain, conserved domain"/>
    <property type="match status" value="1"/>
</dbReference>
<keyword evidence="3 4" id="KW-0648">Protein biosynthesis</keyword>
<reference evidence="9 10" key="1">
    <citation type="journal article" date="2017" name="Nat. Ecol. Evol.">
        <title>Scallop genome provides insights into evolution of bilaterian karyotype and development.</title>
        <authorList>
            <person name="Wang S."/>
            <person name="Zhang J."/>
            <person name="Jiao W."/>
            <person name="Li J."/>
            <person name="Xun X."/>
            <person name="Sun Y."/>
            <person name="Guo X."/>
            <person name="Huan P."/>
            <person name="Dong B."/>
            <person name="Zhang L."/>
            <person name="Hu X."/>
            <person name="Sun X."/>
            <person name="Wang J."/>
            <person name="Zhao C."/>
            <person name="Wang Y."/>
            <person name="Wang D."/>
            <person name="Huang X."/>
            <person name="Wang R."/>
            <person name="Lv J."/>
            <person name="Li Y."/>
            <person name="Zhang Z."/>
            <person name="Liu B."/>
            <person name="Lu W."/>
            <person name="Hui Y."/>
            <person name="Liang J."/>
            <person name="Zhou Z."/>
            <person name="Hou R."/>
            <person name="Li X."/>
            <person name="Liu Y."/>
            <person name="Li H."/>
            <person name="Ning X."/>
            <person name="Lin Y."/>
            <person name="Zhao L."/>
            <person name="Xing Q."/>
            <person name="Dou J."/>
            <person name="Li Y."/>
            <person name="Mao J."/>
            <person name="Guo H."/>
            <person name="Dou H."/>
            <person name="Li T."/>
            <person name="Mu C."/>
            <person name="Jiang W."/>
            <person name="Fu Q."/>
            <person name="Fu X."/>
            <person name="Miao Y."/>
            <person name="Liu J."/>
            <person name="Yu Q."/>
            <person name="Li R."/>
            <person name="Liao H."/>
            <person name="Li X."/>
            <person name="Kong Y."/>
            <person name="Jiang Z."/>
            <person name="Chourrout D."/>
            <person name="Li R."/>
            <person name="Bao Z."/>
        </authorList>
    </citation>
    <scope>NUCLEOTIDE SEQUENCE [LARGE SCALE GENOMIC DNA]</scope>
    <source>
        <strain evidence="9 10">PY_sf001</strain>
    </source>
</reference>
<dbReference type="Gene3D" id="1.20.1050.10">
    <property type="match status" value="1"/>
</dbReference>
<evidence type="ECO:0000256" key="3">
    <source>
        <dbReference type="ARBA" id="ARBA00022917"/>
    </source>
</evidence>
<dbReference type="FunFam" id="1.20.1050.10:FF:000006">
    <property type="entry name" value="Elongation factor 1 gamma"/>
    <property type="match status" value="1"/>
</dbReference>
<keyword evidence="2 4" id="KW-0251">Elongation factor</keyword>
<organism evidence="9 10">
    <name type="scientific">Mizuhopecten yessoensis</name>
    <name type="common">Japanese scallop</name>
    <name type="synonym">Patinopecten yessoensis</name>
    <dbReference type="NCBI Taxonomy" id="6573"/>
    <lineage>
        <taxon>Eukaryota</taxon>
        <taxon>Metazoa</taxon>
        <taxon>Spiralia</taxon>
        <taxon>Lophotrochozoa</taxon>
        <taxon>Mollusca</taxon>
        <taxon>Bivalvia</taxon>
        <taxon>Autobranchia</taxon>
        <taxon>Pteriomorphia</taxon>
        <taxon>Pectinida</taxon>
        <taxon>Pectinoidea</taxon>
        <taxon>Pectinidae</taxon>
        <taxon>Mizuhopecten</taxon>
    </lineage>
</organism>
<evidence type="ECO:0000259" key="8">
    <source>
        <dbReference type="PROSITE" id="PS50405"/>
    </source>
</evidence>
<dbReference type="InterPro" id="IPR050802">
    <property type="entry name" value="EF-GSTs"/>
</dbReference>
<dbReference type="Gene3D" id="3.40.30.10">
    <property type="entry name" value="Glutaredoxin"/>
    <property type="match status" value="1"/>
</dbReference>
<evidence type="ECO:0000313" key="10">
    <source>
        <dbReference type="Proteomes" id="UP000242188"/>
    </source>
</evidence>
<name>A0A210Q4L8_MIZYE</name>
<dbReference type="PANTHER" id="PTHR43986:SF1">
    <property type="entry name" value="ELONGATION FACTOR 1-GAMMA"/>
    <property type="match status" value="1"/>
</dbReference>
<dbReference type="SFLD" id="SFLDS00019">
    <property type="entry name" value="Glutathione_Transferase_(cytos"/>
    <property type="match status" value="1"/>
</dbReference>
<dbReference type="EMBL" id="NEDP02005034">
    <property type="protein sequence ID" value="OWF43661.1"/>
    <property type="molecule type" value="Genomic_DNA"/>
</dbReference>
<dbReference type="InterPro" id="IPR036433">
    <property type="entry name" value="EF1B_G_C_sf"/>
</dbReference>
<dbReference type="InterPro" id="IPR036249">
    <property type="entry name" value="Thioredoxin-like_sf"/>
</dbReference>
<dbReference type="CDD" id="cd03181">
    <property type="entry name" value="GST_C_EF1Bgamma_like"/>
    <property type="match status" value="1"/>
</dbReference>
<dbReference type="PROSITE" id="PS50040">
    <property type="entry name" value="EF1G_C"/>
    <property type="match status" value="1"/>
</dbReference>
<keyword evidence="10" id="KW-1185">Reference proteome</keyword>
<dbReference type="GO" id="GO:0005737">
    <property type="term" value="C:cytoplasm"/>
    <property type="evidence" value="ECO:0007669"/>
    <property type="project" value="TreeGrafter"/>
</dbReference>
<evidence type="ECO:0000259" key="7">
    <source>
        <dbReference type="PROSITE" id="PS50404"/>
    </source>
</evidence>
<dbReference type="Pfam" id="PF02798">
    <property type="entry name" value="GST_N"/>
    <property type="match status" value="1"/>
</dbReference>
<dbReference type="InterPro" id="IPR010987">
    <property type="entry name" value="Glutathione-S-Trfase_C-like"/>
</dbReference>
<dbReference type="InterPro" id="IPR004046">
    <property type="entry name" value="GST_C"/>
</dbReference>
<dbReference type="PROSITE" id="PS50404">
    <property type="entry name" value="GST_NTER"/>
    <property type="match status" value="1"/>
</dbReference>
<dbReference type="CDD" id="cd03044">
    <property type="entry name" value="GST_N_EF1Bgamma"/>
    <property type="match status" value="1"/>
</dbReference>
<evidence type="ECO:0000259" key="6">
    <source>
        <dbReference type="PROSITE" id="PS50040"/>
    </source>
</evidence>
<dbReference type="SUPFAM" id="SSF52833">
    <property type="entry name" value="Thioredoxin-like"/>
    <property type="match status" value="1"/>
</dbReference>
<feature type="domain" description="GST N-terminal" evidence="7">
    <location>
        <begin position="2"/>
        <end position="84"/>
    </location>
</feature>
<evidence type="ECO:0000256" key="5">
    <source>
        <dbReference type="SAM" id="MobiDB-lite"/>
    </source>
</evidence>
<dbReference type="SFLD" id="SFLDG00358">
    <property type="entry name" value="Main_(cytGST)"/>
    <property type="match status" value="1"/>
</dbReference>
<dbReference type="FunFam" id="3.40.30.10:FF:000233">
    <property type="entry name" value="Elongation factor 1-gamma"/>
    <property type="match status" value="1"/>
</dbReference>